<dbReference type="InterPro" id="IPR006345">
    <property type="entry name" value="RecD2"/>
</dbReference>
<evidence type="ECO:0000256" key="2">
    <source>
        <dbReference type="ARBA" id="ARBA00022840"/>
    </source>
</evidence>
<dbReference type="GO" id="GO:0006310">
    <property type="term" value="P:DNA recombination"/>
    <property type="evidence" value="ECO:0007669"/>
    <property type="project" value="InterPro"/>
</dbReference>
<comment type="caution">
    <text evidence="4">The sequence shown here is derived from an EMBL/GenBank/DDBJ whole genome shotgun (WGS) entry which is preliminary data.</text>
</comment>
<dbReference type="GO" id="GO:0009338">
    <property type="term" value="C:exodeoxyribonuclease V complex"/>
    <property type="evidence" value="ECO:0007669"/>
    <property type="project" value="TreeGrafter"/>
</dbReference>
<evidence type="ECO:0000259" key="3">
    <source>
        <dbReference type="SMART" id="SM00278"/>
    </source>
</evidence>
<dbReference type="SUPFAM" id="SSF47781">
    <property type="entry name" value="RuvA domain 2-like"/>
    <property type="match status" value="1"/>
</dbReference>
<dbReference type="GO" id="GO:0006281">
    <property type="term" value="P:DNA repair"/>
    <property type="evidence" value="ECO:0007669"/>
    <property type="project" value="InterPro"/>
</dbReference>
<dbReference type="NCBIfam" id="TIGR01448">
    <property type="entry name" value="recD_rel"/>
    <property type="match status" value="1"/>
</dbReference>
<dbReference type="GO" id="GO:0017116">
    <property type="term" value="F:single-stranded DNA helicase activity"/>
    <property type="evidence" value="ECO:0007669"/>
    <property type="project" value="TreeGrafter"/>
</dbReference>
<dbReference type="Pfam" id="PF13245">
    <property type="entry name" value="AAA_19"/>
    <property type="match status" value="1"/>
</dbReference>
<dbReference type="HAMAP" id="MF_01488">
    <property type="entry name" value="RecD2"/>
    <property type="match status" value="1"/>
</dbReference>
<dbReference type="CDD" id="cd18809">
    <property type="entry name" value="SF1_C_RecD"/>
    <property type="match status" value="1"/>
</dbReference>
<dbReference type="PANTHER" id="PTHR43788">
    <property type="entry name" value="DNA2/NAM7 HELICASE FAMILY MEMBER"/>
    <property type="match status" value="1"/>
</dbReference>
<keyword evidence="2" id="KW-0067">ATP-binding</keyword>
<organism evidence="4 5">
    <name type="scientific">Victivallis vadensis</name>
    <dbReference type="NCBI Taxonomy" id="172901"/>
    <lineage>
        <taxon>Bacteria</taxon>
        <taxon>Pseudomonadati</taxon>
        <taxon>Lentisphaerota</taxon>
        <taxon>Lentisphaeria</taxon>
        <taxon>Victivallales</taxon>
        <taxon>Victivallaceae</taxon>
        <taxon>Victivallis</taxon>
    </lineage>
</organism>
<evidence type="ECO:0000313" key="4">
    <source>
        <dbReference type="EMBL" id="PVY38472.1"/>
    </source>
</evidence>
<dbReference type="Gene3D" id="3.40.50.300">
    <property type="entry name" value="P-loop containing nucleotide triphosphate hydrolases"/>
    <property type="match status" value="2"/>
</dbReference>
<dbReference type="RefSeq" id="WP_116885087.1">
    <property type="nucleotide sequence ID" value="NZ_QEKH01000026.1"/>
</dbReference>
<dbReference type="InterPro" id="IPR027785">
    <property type="entry name" value="UvrD-like_helicase_C"/>
</dbReference>
<dbReference type="CDD" id="cd17933">
    <property type="entry name" value="DEXSc_RecD-like"/>
    <property type="match status" value="1"/>
</dbReference>
<protein>
    <submittedName>
        <fullName evidence="4">Exodeoxyribonuclease V alpha subunit</fullName>
    </submittedName>
</protein>
<dbReference type="Pfam" id="PF14490">
    <property type="entry name" value="HHH_RecD2"/>
    <property type="match status" value="1"/>
</dbReference>
<dbReference type="InterPro" id="IPR010994">
    <property type="entry name" value="RuvA_2-like"/>
</dbReference>
<dbReference type="InterPro" id="IPR003583">
    <property type="entry name" value="Hlx-hairpin-Hlx_DNA-bd_motif"/>
</dbReference>
<dbReference type="InterPro" id="IPR041451">
    <property type="entry name" value="RecD2_SH13"/>
</dbReference>
<dbReference type="InterPro" id="IPR050534">
    <property type="entry name" value="Coronavir_polyprotein_1ab"/>
</dbReference>
<proteinExistence type="inferred from homology"/>
<dbReference type="Pfam" id="PF13538">
    <property type="entry name" value="UvrD_C_2"/>
    <property type="match status" value="1"/>
</dbReference>
<sequence length="734" mass="80890">MNDVQGLTLARLRGEIRRVVFENEDTQFAVLKVVDDSGLEHAATGPMAGLAAGQYLEMEGYWERHPEFGRQFRAESYQIRLPNTADGIKRFLSGGAIPGIGKKTASLIVDYFGDQTLVVLDNFAKRLEEVPGIGKKKAAAVVKGWRESAGRRESFIFLQGLGITPAYCARLFKRYGDAAPQVVRKNPYRLAEEVDGIGFLKADEIARNLGIAPDSIDRLAAAAVFSVNTLVGNGHVCLPLAELVRQTSELAKQPPAQAEAGIEAAIERRLLRKLDDMIYTPQLARAETELPELVASLALVKKFAGQRMHPVPGDNGIVLNQEQQRAVDEVSLVPLSIITGGPGVGKTTVVGEIVRRAEAAGLRIGLAAPTGRAAKRLSDSTGLTAKTLHRLLQFDPNSNRFQMDSSSPLEVDLLIVDEVSMLDILLALALFRAVRPGTSVVLVGDADQLPSVGPGTVLAGFLESEWFQVTRLVQIFRQAENSHIITNAHRVNRGLLPEKPQPGSQALSDFYWIEQDDPDKALAVIEKMVAERIPARFHFDPVDDVQILTPMNRGSCGTVAINERLQALLNPGDKPEFRFGDRVYRAGDKLMQTANNYEKNVFNGDLGRLGRISLKDKTFTVIFEGSRLVEYNFDEADQLTRAYAITVHKSQGSEFPVVILPFLSQHYMMLQRNLLYTAMTRARKLLILVGSRRAVQMAVDNARLEPRFSLLTQRLAALRRKLREVFPGQVDGAS</sequence>
<dbReference type="Gene3D" id="2.30.30.940">
    <property type="match status" value="1"/>
</dbReference>
<feature type="domain" description="Helix-hairpin-helix DNA-binding motif class 1" evidence="3">
    <location>
        <begin position="189"/>
        <end position="208"/>
    </location>
</feature>
<dbReference type="Pfam" id="PF23139">
    <property type="entry name" value="OB_YrrC"/>
    <property type="match status" value="1"/>
</dbReference>
<evidence type="ECO:0000313" key="5">
    <source>
        <dbReference type="Proteomes" id="UP000245959"/>
    </source>
</evidence>
<dbReference type="Pfam" id="PF14520">
    <property type="entry name" value="HHH_5"/>
    <property type="match status" value="1"/>
</dbReference>
<feature type="domain" description="Helix-hairpin-helix DNA-binding motif class 1" evidence="3">
    <location>
        <begin position="125"/>
        <end position="144"/>
    </location>
</feature>
<dbReference type="AlphaFoldDB" id="A0A2U1APX6"/>
<dbReference type="Pfam" id="PF18335">
    <property type="entry name" value="SH3_13"/>
    <property type="match status" value="1"/>
</dbReference>
<dbReference type="SUPFAM" id="SSF52540">
    <property type="entry name" value="P-loop containing nucleoside triphosphate hydrolases"/>
    <property type="match status" value="2"/>
</dbReference>
<dbReference type="InterPro" id="IPR029493">
    <property type="entry name" value="RecD2-like_HHH"/>
</dbReference>
<dbReference type="Gene3D" id="1.10.10.2220">
    <property type="match status" value="1"/>
</dbReference>
<dbReference type="InterPro" id="IPR027417">
    <property type="entry name" value="P-loop_NTPase"/>
</dbReference>
<dbReference type="Proteomes" id="UP000245959">
    <property type="component" value="Unassembled WGS sequence"/>
</dbReference>
<feature type="domain" description="Helix-hairpin-helix DNA-binding motif class 1" evidence="3">
    <location>
        <begin position="90"/>
        <end position="111"/>
    </location>
</feature>
<dbReference type="GO" id="GO:0003677">
    <property type="term" value="F:DNA binding"/>
    <property type="evidence" value="ECO:0007669"/>
    <property type="project" value="InterPro"/>
</dbReference>
<dbReference type="SMART" id="SM00278">
    <property type="entry name" value="HhH1"/>
    <property type="match status" value="3"/>
</dbReference>
<name>A0A2U1APX6_9BACT</name>
<dbReference type="InterPro" id="IPR055446">
    <property type="entry name" value="RecD2_N_OB"/>
</dbReference>
<evidence type="ECO:0000256" key="1">
    <source>
        <dbReference type="ARBA" id="ARBA00022741"/>
    </source>
</evidence>
<dbReference type="GeneID" id="78296381"/>
<dbReference type="GO" id="GO:0043139">
    <property type="term" value="F:5'-3' DNA helicase activity"/>
    <property type="evidence" value="ECO:0007669"/>
    <property type="project" value="InterPro"/>
</dbReference>
<dbReference type="EMBL" id="QEKH01000026">
    <property type="protein sequence ID" value="PVY38472.1"/>
    <property type="molecule type" value="Genomic_DNA"/>
</dbReference>
<gene>
    <name evidence="4" type="ORF">C8D82_12669</name>
</gene>
<dbReference type="Gene3D" id="1.10.150.20">
    <property type="entry name" value="5' to 3' exonuclease, C-terminal subdomain"/>
    <property type="match status" value="1"/>
</dbReference>
<accession>A0A2U1APX6</accession>
<reference evidence="4 5" key="1">
    <citation type="submission" date="2018-04" db="EMBL/GenBank/DDBJ databases">
        <title>Genomic Encyclopedia of Type Strains, Phase IV (KMG-IV): sequencing the most valuable type-strain genomes for metagenomic binning, comparative biology and taxonomic classification.</title>
        <authorList>
            <person name="Goeker M."/>
        </authorList>
    </citation>
    <scope>NUCLEOTIDE SEQUENCE [LARGE SCALE GENOMIC DNA]</scope>
    <source>
        <strain evidence="4 5">DSM 14823</strain>
    </source>
</reference>
<keyword evidence="1" id="KW-0547">Nucleotide-binding</keyword>
<dbReference type="PANTHER" id="PTHR43788:SF6">
    <property type="entry name" value="DNA HELICASE B"/>
    <property type="match status" value="1"/>
</dbReference>
<keyword evidence="5" id="KW-1185">Reference proteome</keyword>
<dbReference type="GO" id="GO:0005524">
    <property type="term" value="F:ATP binding"/>
    <property type="evidence" value="ECO:0007669"/>
    <property type="project" value="UniProtKB-KW"/>
</dbReference>